<dbReference type="EMBL" id="BTSY01000002">
    <property type="protein sequence ID" value="GMT13282.1"/>
    <property type="molecule type" value="Genomic_DNA"/>
</dbReference>
<dbReference type="Proteomes" id="UP001432322">
    <property type="component" value="Unassembled WGS sequence"/>
</dbReference>
<dbReference type="SUPFAM" id="SSF81383">
    <property type="entry name" value="F-box domain"/>
    <property type="match status" value="1"/>
</dbReference>
<comment type="caution">
    <text evidence="1">The sequence shown here is derived from an EMBL/GenBank/DDBJ whole genome shotgun (WGS) entry which is preliminary data.</text>
</comment>
<dbReference type="InterPro" id="IPR036047">
    <property type="entry name" value="F-box-like_dom_sf"/>
</dbReference>
<gene>
    <name evidence="1" type="ORF">PFISCL1PPCAC_4579</name>
</gene>
<name>A0AAV5V152_9BILA</name>
<keyword evidence="2" id="KW-1185">Reference proteome</keyword>
<dbReference type="AlphaFoldDB" id="A0AAV5V152"/>
<sequence>ANPPVGHDDQYESQVNLSNLPLDVLSLLIEHLPWRERLRFAATSRTCYAAENKAGRRRFFRVTPIMRGFTLVVECEQEGQRRAIEVEISQDDESIESATKYFHKAFTNNLDLDGHYDEPAKQLISRVFRNITYDRLQYIAIEAGEYDETMLRGAMEGRNLEKSRILIYVKEKDEEYSDIISPRLLSRLPKMDEFNLKWDFDLGTRLAKAIDYGGLVDDSILTYVLSQAVNTGLDFICGHVTQQGLHTVFQMISRDAEKSLVIAIRLNTFHNLCQLMRSTYEMVFGRNDDVMVHYPSAVRFQYWYDDARTYVSLKITLCSIYLNHFAQVGAAVELNDV</sequence>
<protein>
    <recommendedName>
        <fullName evidence="3">F-box domain-containing protein</fullName>
    </recommendedName>
</protein>
<evidence type="ECO:0000313" key="1">
    <source>
        <dbReference type="EMBL" id="GMT13282.1"/>
    </source>
</evidence>
<dbReference type="CDD" id="cd09917">
    <property type="entry name" value="F-box_SF"/>
    <property type="match status" value="1"/>
</dbReference>
<organism evidence="1 2">
    <name type="scientific">Pristionchus fissidentatus</name>
    <dbReference type="NCBI Taxonomy" id="1538716"/>
    <lineage>
        <taxon>Eukaryota</taxon>
        <taxon>Metazoa</taxon>
        <taxon>Ecdysozoa</taxon>
        <taxon>Nematoda</taxon>
        <taxon>Chromadorea</taxon>
        <taxon>Rhabditida</taxon>
        <taxon>Rhabditina</taxon>
        <taxon>Diplogasteromorpha</taxon>
        <taxon>Diplogasteroidea</taxon>
        <taxon>Neodiplogasteridae</taxon>
        <taxon>Pristionchus</taxon>
    </lineage>
</organism>
<evidence type="ECO:0000313" key="2">
    <source>
        <dbReference type="Proteomes" id="UP001432322"/>
    </source>
</evidence>
<feature type="non-terminal residue" evidence="1">
    <location>
        <position position="1"/>
    </location>
</feature>
<evidence type="ECO:0008006" key="3">
    <source>
        <dbReference type="Google" id="ProtNLM"/>
    </source>
</evidence>
<reference evidence="1" key="1">
    <citation type="submission" date="2023-10" db="EMBL/GenBank/DDBJ databases">
        <title>Genome assembly of Pristionchus species.</title>
        <authorList>
            <person name="Yoshida K."/>
            <person name="Sommer R.J."/>
        </authorList>
    </citation>
    <scope>NUCLEOTIDE SEQUENCE</scope>
    <source>
        <strain evidence="1">RS5133</strain>
    </source>
</reference>
<proteinExistence type="predicted"/>
<accession>A0AAV5V152</accession>